<dbReference type="RefSeq" id="WP_154369916.1">
    <property type="nucleotide sequence ID" value="NZ_WKJH01000030.1"/>
</dbReference>
<keyword evidence="3" id="KW-1185">Reference proteome</keyword>
<protein>
    <recommendedName>
        <fullName evidence="4">Iron-sulfur cluster repair di-iron protein</fullName>
    </recommendedName>
</protein>
<evidence type="ECO:0000256" key="1">
    <source>
        <dbReference type="ARBA" id="ARBA00004496"/>
    </source>
</evidence>
<gene>
    <name evidence="2" type="ORF">GJ691_19115</name>
</gene>
<comment type="subcellular location">
    <subcellularLocation>
        <location evidence="1">Cytoplasm</location>
    </subcellularLocation>
</comment>
<evidence type="ECO:0000313" key="2">
    <source>
        <dbReference type="EMBL" id="MRX66271.1"/>
    </source>
</evidence>
<comment type="caution">
    <text evidence="2">The sequence shown here is derived from an EMBL/GenBank/DDBJ whole genome shotgun (WGS) entry which is preliminary data.</text>
</comment>
<dbReference type="GO" id="GO:0005737">
    <property type="term" value="C:cytoplasm"/>
    <property type="evidence" value="ECO:0007669"/>
    <property type="project" value="UniProtKB-SubCell"/>
</dbReference>
<accession>A0A6I2MQX7</accession>
<name>A0A6I2MQX7_9FLAO</name>
<sequence length="236" mass="26774">MGIVKENTVAEVVSKNLGSDHIFSKYKIDFCCGGGMTLEAVCKEKDIAFEVLKHEIESVNDKINGTGSLTDHDLGSLMQMAKNEYHRTINNSFELIMPLASKVADVHGDRHIEVVAINEHLQKIRAYTNRTIASTLDSFFPAIDDILRLDHPRAEITMKQIKTLKRAIETLSSEKRPIVDLFNKISDLSSNYTAPEDACNSYRFLYQSLQQLDNEVHKYLHFEKHILKPKALKIIA</sequence>
<dbReference type="Proteomes" id="UP000443153">
    <property type="component" value="Unassembled WGS sequence"/>
</dbReference>
<dbReference type="Pfam" id="PF04405">
    <property type="entry name" value="ScdA_N"/>
    <property type="match status" value="1"/>
</dbReference>
<evidence type="ECO:0000313" key="3">
    <source>
        <dbReference type="Proteomes" id="UP000443153"/>
    </source>
</evidence>
<dbReference type="EMBL" id="WKJH01000030">
    <property type="protein sequence ID" value="MRX66271.1"/>
    <property type="molecule type" value="Genomic_DNA"/>
</dbReference>
<reference evidence="2 3" key="1">
    <citation type="submission" date="2019-11" db="EMBL/GenBank/DDBJ databases">
        <title>Maribacter lutea sp. nov., a marine bacterium isolated from intertidal sand.</title>
        <authorList>
            <person name="Liu A."/>
        </authorList>
    </citation>
    <scope>NUCLEOTIDE SEQUENCE [LARGE SCALE GENOMIC DNA]</scope>
    <source>
        <strain evidence="2 3">RZ05</strain>
    </source>
</reference>
<dbReference type="PANTHER" id="PTHR36438">
    <property type="entry name" value="IRON-SULFUR CLUSTER REPAIR PROTEIN YTFE"/>
    <property type="match status" value="1"/>
</dbReference>
<organism evidence="2 3">
    <name type="scientific">Maribacter luteus</name>
    <dbReference type="NCBI Taxonomy" id="2594478"/>
    <lineage>
        <taxon>Bacteria</taxon>
        <taxon>Pseudomonadati</taxon>
        <taxon>Bacteroidota</taxon>
        <taxon>Flavobacteriia</taxon>
        <taxon>Flavobacteriales</taxon>
        <taxon>Flavobacteriaceae</taxon>
        <taxon>Maribacter</taxon>
    </lineage>
</organism>
<proteinExistence type="predicted"/>
<dbReference type="PANTHER" id="PTHR36438:SF1">
    <property type="entry name" value="IRON-SULFUR CLUSTER REPAIR PROTEIN YTFE"/>
    <property type="match status" value="1"/>
</dbReference>
<dbReference type="AlphaFoldDB" id="A0A6I2MQX7"/>
<dbReference type="OrthoDB" id="9797132at2"/>
<evidence type="ECO:0008006" key="4">
    <source>
        <dbReference type="Google" id="ProtNLM"/>
    </source>
</evidence>
<dbReference type="InterPro" id="IPR019903">
    <property type="entry name" value="RIC_family"/>
</dbReference>